<dbReference type="Proteomes" id="UP000179266">
    <property type="component" value="Unassembled WGS sequence"/>
</dbReference>
<organism evidence="1 2">
    <name type="scientific">Candidatus Schekmanbacteria bacterium RBG_13_48_7</name>
    <dbReference type="NCBI Taxonomy" id="1817878"/>
    <lineage>
        <taxon>Bacteria</taxon>
        <taxon>Candidatus Schekmaniibacteriota</taxon>
    </lineage>
</organism>
<sequence length="117" mass="13889">MIIDGNTLQGKTHLQGAPKRYKITLAPQKRYKDFIRIALEYDKSLKVQFVKPHYRFRQEYFISKKLLVIPAREKSPFSARELKLINDFVKTGGSLFFMSNHNPYFFAMDFFNFQQSL</sequence>
<name>A0A1F7RP09_9BACT</name>
<dbReference type="EMBL" id="MGDD01000308">
    <property type="protein sequence ID" value="OGL42734.1"/>
    <property type="molecule type" value="Genomic_DNA"/>
</dbReference>
<gene>
    <name evidence="1" type="ORF">A2161_15275</name>
</gene>
<evidence type="ECO:0000313" key="2">
    <source>
        <dbReference type="Proteomes" id="UP000179266"/>
    </source>
</evidence>
<comment type="caution">
    <text evidence="1">The sequence shown here is derived from an EMBL/GenBank/DDBJ whole genome shotgun (WGS) entry which is preliminary data.</text>
</comment>
<evidence type="ECO:0000313" key="1">
    <source>
        <dbReference type="EMBL" id="OGL42734.1"/>
    </source>
</evidence>
<reference evidence="1 2" key="1">
    <citation type="journal article" date="2016" name="Nat. Commun.">
        <title>Thousands of microbial genomes shed light on interconnected biogeochemical processes in an aquifer system.</title>
        <authorList>
            <person name="Anantharaman K."/>
            <person name="Brown C.T."/>
            <person name="Hug L.A."/>
            <person name="Sharon I."/>
            <person name="Castelle C.J."/>
            <person name="Probst A.J."/>
            <person name="Thomas B.C."/>
            <person name="Singh A."/>
            <person name="Wilkins M.J."/>
            <person name="Karaoz U."/>
            <person name="Brodie E.L."/>
            <person name="Williams K.H."/>
            <person name="Hubbard S.S."/>
            <person name="Banfield J.F."/>
        </authorList>
    </citation>
    <scope>NUCLEOTIDE SEQUENCE [LARGE SCALE GENOMIC DNA]</scope>
</reference>
<dbReference type="AlphaFoldDB" id="A0A1F7RP09"/>
<proteinExistence type="predicted"/>
<accession>A0A1F7RP09</accession>
<protein>
    <submittedName>
        <fullName evidence="1">Uncharacterized protein</fullName>
    </submittedName>
</protein>